<organism evidence="1 2">
    <name type="scientific">Rhododendron simsii</name>
    <name type="common">Sims's rhododendron</name>
    <dbReference type="NCBI Taxonomy" id="118357"/>
    <lineage>
        <taxon>Eukaryota</taxon>
        <taxon>Viridiplantae</taxon>
        <taxon>Streptophyta</taxon>
        <taxon>Embryophyta</taxon>
        <taxon>Tracheophyta</taxon>
        <taxon>Spermatophyta</taxon>
        <taxon>Magnoliopsida</taxon>
        <taxon>eudicotyledons</taxon>
        <taxon>Gunneridae</taxon>
        <taxon>Pentapetalae</taxon>
        <taxon>asterids</taxon>
        <taxon>Ericales</taxon>
        <taxon>Ericaceae</taxon>
        <taxon>Ericoideae</taxon>
        <taxon>Rhodoreae</taxon>
        <taxon>Rhododendron</taxon>
    </lineage>
</organism>
<keyword evidence="2" id="KW-1185">Reference proteome</keyword>
<dbReference type="OrthoDB" id="10340683at2759"/>
<comment type="caution">
    <text evidence="1">The sequence shown here is derived from an EMBL/GenBank/DDBJ whole genome shotgun (WGS) entry which is preliminary data.</text>
</comment>
<proteinExistence type="predicted"/>
<accession>A0A834HM87</accession>
<sequence>MFLEKKREAKELASATPTTIAAFTCPRLGIRRPELLLCDPIEFALLPIISLLPSAISVGLYGGGCGE</sequence>
<gene>
    <name evidence="1" type="ORF">RHSIM_Rhsim02G0120500</name>
</gene>
<evidence type="ECO:0000313" key="2">
    <source>
        <dbReference type="Proteomes" id="UP000626092"/>
    </source>
</evidence>
<protein>
    <submittedName>
        <fullName evidence="1">Uncharacterized protein</fullName>
    </submittedName>
</protein>
<dbReference type="EMBL" id="WJXA01000002">
    <property type="protein sequence ID" value="KAF7150641.1"/>
    <property type="molecule type" value="Genomic_DNA"/>
</dbReference>
<evidence type="ECO:0000313" key="1">
    <source>
        <dbReference type="EMBL" id="KAF7150641.1"/>
    </source>
</evidence>
<dbReference type="AlphaFoldDB" id="A0A834HM87"/>
<reference evidence="1" key="1">
    <citation type="submission" date="2019-11" db="EMBL/GenBank/DDBJ databases">
        <authorList>
            <person name="Liu Y."/>
            <person name="Hou J."/>
            <person name="Li T.-Q."/>
            <person name="Guan C.-H."/>
            <person name="Wu X."/>
            <person name="Wu H.-Z."/>
            <person name="Ling F."/>
            <person name="Zhang R."/>
            <person name="Shi X.-G."/>
            <person name="Ren J.-P."/>
            <person name="Chen E.-F."/>
            <person name="Sun J.-M."/>
        </authorList>
    </citation>
    <scope>NUCLEOTIDE SEQUENCE</scope>
    <source>
        <strain evidence="1">Adult_tree_wgs_1</strain>
        <tissue evidence="1">Leaves</tissue>
    </source>
</reference>
<dbReference type="Proteomes" id="UP000626092">
    <property type="component" value="Unassembled WGS sequence"/>
</dbReference>
<name>A0A834HM87_RHOSS</name>